<organism evidence="3 4">
    <name type="scientific">Pseudacidovorax intermedius</name>
    <dbReference type="NCBI Taxonomy" id="433924"/>
    <lineage>
        <taxon>Bacteria</taxon>
        <taxon>Pseudomonadati</taxon>
        <taxon>Pseudomonadota</taxon>
        <taxon>Betaproteobacteria</taxon>
        <taxon>Burkholderiales</taxon>
        <taxon>Comamonadaceae</taxon>
        <taxon>Pseudacidovorax</taxon>
    </lineage>
</organism>
<keyword evidence="1" id="KW-0472">Membrane</keyword>
<keyword evidence="1" id="KW-1133">Transmembrane helix</keyword>
<reference evidence="3 4" key="1">
    <citation type="journal article" date="2016" name="Front. Microbiol.">
        <title>Genomic Resource of Rice Seed Associated Bacteria.</title>
        <authorList>
            <person name="Midha S."/>
            <person name="Bansal K."/>
            <person name="Sharma S."/>
            <person name="Kumar N."/>
            <person name="Patil P.P."/>
            <person name="Chaudhry V."/>
            <person name="Patil P.B."/>
        </authorList>
    </citation>
    <scope>NUCLEOTIDE SEQUENCE [LARGE SCALE GENOMIC DNA]</scope>
    <source>
        <strain evidence="3 4">NS331</strain>
    </source>
</reference>
<accession>A0A147GP62</accession>
<dbReference type="OrthoDB" id="10007708at2"/>
<dbReference type="Proteomes" id="UP000072741">
    <property type="component" value="Unassembled WGS sequence"/>
</dbReference>
<protein>
    <submittedName>
        <fullName evidence="3">Uncharacterized protein</fullName>
    </submittedName>
</protein>
<keyword evidence="2" id="KW-0732">Signal</keyword>
<name>A0A147GP62_9BURK</name>
<evidence type="ECO:0000256" key="2">
    <source>
        <dbReference type="SAM" id="SignalP"/>
    </source>
</evidence>
<dbReference type="AlphaFoldDB" id="A0A147GP62"/>
<feature type="transmembrane region" description="Helical" evidence="1">
    <location>
        <begin position="37"/>
        <end position="56"/>
    </location>
</feature>
<evidence type="ECO:0000313" key="4">
    <source>
        <dbReference type="Proteomes" id="UP000072741"/>
    </source>
</evidence>
<comment type="caution">
    <text evidence="3">The sequence shown here is derived from an EMBL/GenBank/DDBJ whole genome shotgun (WGS) entry which is preliminary data.</text>
</comment>
<evidence type="ECO:0000313" key="3">
    <source>
        <dbReference type="EMBL" id="KTT15863.1"/>
    </source>
</evidence>
<gene>
    <name evidence="3" type="ORF">NS331_19600</name>
</gene>
<feature type="signal peptide" evidence="2">
    <location>
        <begin position="1"/>
        <end position="27"/>
    </location>
</feature>
<proteinExistence type="predicted"/>
<feature type="chain" id="PRO_5007546797" evidence="2">
    <location>
        <begin position="28"/>
        <end position="96"/>
    </location>
</feature>
<dbReference type="EMBL" id="LDSL01000132">
    <property type="protein sequence ID" value="KTT15863.1"/>
    <property type="molecule type" value="Genomic_DNA"/>
</dbReference>
<evidence type="ECO:0000256" key="1">
    <source>
        <dbReference type="SAM" id="Phobius"/>
    </source>
</evidence>
<sequence>MARTRSFLFATVALCAPAFMAAAGVFAAAAHATVQLGAVLVGLAKAAATWVLAPLLPKAEREASVLPLYRAKQFARRIEKRERPVLSSSWRMCPSI</sequence>
<dbReference type="RefSeq" id="WP_058643632.1">
    <property type="nucleotide sequence ID" value="NZ_LDSL01000132.1"/>
</dbReference>
<keyword evidence="1" id="KW-0812">Transmembrane</keyword>
<keyword evidence="4" id="KW-1185">Reference proteome</keyword>